<evidence type="ECO:0000313" key="1">
    <source>
        <dbReference type="EMBL" id="HDA34512.1"/>
    </source>
</evidence>
<sequence length="110" mass="12111">MGLGLHLQRQLLLVQLPARGLAPLFFPDAPTCRLPAHQILDSPNLPRWMLVGTCGSCLLDLLPAESKTQTESIAFVFLVSGASCREGIKMSQVRVHHFFQLTANMNHCST</sequence>
<reference evidence="1" key="1">
    <citation type="journal article" date="2019" name="PeerJ">
        <title>Genes of the pig, Sus scrofa, reconstructed with EvidentialGene.</title>
        <authorList>
            <person name="Gilbert D.G."/>
        </authorList>
    </citation>
    <scope>NUCLEOTIDE SEQUENCE</scope>
</reference>
<dbReference type="EMBL" id="DQIR01080959">
    <property type="protein sequence ID" value="HDA36435.1"/>
    <property type="molecule type" value="Transcribed_RNA"/>
</dbReference>
<dbReference type="AlphaFoldDB" id="A0A480IC43"/>
<proteinExistence type="predicted"/>
<protein>
    <submittedName>
        <fullName evidence="1">Uncharacterized protein</fullName>
    </submittedName>
</protein>
<name>A0A480IC43_PIG</name>
<accession>A0A480IC43</accession>
<organism evidence="1">
    <name type="scientific">Sus scrofa</name>
    <name type="common">Pig</name>
    <dbReference type="NCBI Taxonomy" id="9823"/>
    <lineage>
        <taxon>Eukaryota</taxon>
        <taxon>Metazoa</taxon>
        <taxon>Chordata</taxon>
        <taxon>Craniata</taxon>
        <taxon>Vertebrata</taxon>
        <taxon>Euteleostomi</taxon>
        <taxon>Mammalia</taxon>
        <taxon>Eutheria</taxon>
        <taxon>Laurasiatheria</taxon>
        <taxon>Artiodactyla</taxon>
        <taxon>Suina</taxon>
        <taxon>Suidae</taxon>
        <taxon>Sus</taxon>
    </lineage>
</organism>
<dbReference type="EMBL" id="DQIR01079036">
    <property type="protein sequence ID" value="HDA34512.1"/>
    <property type="molecule type" value="Transcribed_RNA"/>
</dbReference>